<evidence type="ECO:0000313" key="4">
    <source>
        <dbReference type="Proteomes" id="UP001075354"/>
    </source>
</evidence>
<accession>A0AAV7X4Q8</accession>
<sequence length="159" mass="15239">MASLQGLPPLPKSLSGANLLEGSGLLFTPAEMAAVTGMPPPPAPAPAGGGGGSGAPSPGSGSSGLSHSGSFRQHSSGSLSSRPTPPRGATPPSGHGGSRNGSPLQCMSVPPPPPPRRGPHGGASSRASNLDSQLAVLRKEMVSVTGVADAAAAAPCLCA</sequence>
<feature type="region of interest" description="Disordered" evidence="2">
    <location>
        <begin position="33"/>
        <end position="132"/>
    </location>
</feature>
<keyword evidence="4" id="KW-1185">Reference proteome</keyword>
<evidence type="ECO:0000256" key="1">
    <source>
        <dbReference type="ARBA" id="ARBA00038125"/>
    </source>
</evidence>
<reference evidence="3" key="1">
    <citation type="submission" date="2022-12" db="EMBL/GenBank/DDBJ databases">
        <title>Chromosome-level genome assembly of the bean flower thrips Megalurothrips usitatus.</title>
        <authorList>
            <person name="Ma L."/>
            <person name="Liu Q."/>
            <person name="Li H."/>
            <person name="Cai W."/>
        </authorList>
    </citation>
    <scope>NUCLEOTIDE SEQUENCE</scope>
    <source>
        <strain evidence="3">Cailab_2022a</strain>
    </source>
</reference>
<dbReference type="Proteomes" id="UP001075354">
    <property type="component" value="Chromosome 16"/>
</dbReference>
<gene>
    <name evidence="3" type="ORF">ONE63_004970</name>
</gene>
<comment type="caution">
    <text evidence="3">The sequence shown here is derived from an EMBL/GenBank/DDBJ whole genome shotgun (WGS) entry which is preliminary data.</text>
</comment>
<dbReference type="AlphaFoldDB" id="A0AAV7X4Q8"/>
<organism evidence="3 4">
    <name type="scientific">Megalurothrips usitatus</name>
    <name type="common">bean blossom thrips</name>
    <dbReference type="NCBI Taxonomy" id="439358"/>
    <lineage>
        <taxon>Eukaryota</taxon>
        <taxon>Metazoa</taxon>
        <taxon>Ecdysozoa</taxon>
        <taxon>Arthropoda</taxon>
        <taxon>Hexapoda</taxon>
        <taxon>Insecta</taxon>
        <taxon>Pterygota</taxon>
        <taxon>Neoptera</taxon>
        <taxon>Paraneoptera</taxon>
        <taxon>Thysanoptera</taxon>
        <taxon>Terebrantia</taxon>
        <taxon>Thripoidea</taxon>
        <taxon>Thripidae</taxon>
        <taxon>Megalurothrips</taxon>
    </lineage>
</organism>
<protein>
    <submittedName>
        <fullName evidence="3">Uncharacterized protein</fullName>
    </submittedName>
</protein>
<dbReference type="EMBL" id="JAPTSV010000016">
    <property type="protein sequence ID" value="KAJ1519709.1"/>
    <property type="molecule type" value="Genomic_DNA"/>
</dbReference>
<proteinExistence type="inferred from homology"/>
<evidence type="ECO:0000256" key="2">
    <source>
        <dbReference type="SAM" id="MobiDB-lite"/>
    </source>
</evidence>
<feature type="compositionally biased region" description="Low complexity" evidence="2">
    <location>
        <begin position="55"/>
        <end position="70"/>
    </location>
</feature>
<evidence type="ECO:0000313" key="3">
    <source>
        <dbReference type="EMBL" id="KAJ1519709.1"/>
    </source>
</evidence>
<comment type="similarity">
    <text evidence="1">Belongs to the FAM89 family.</text>
</comment>
<feature type="compositionally biased region" description="Polar residues" evidence="2">
    <location>
        <begin position="71"/>
        <end position="82"/>
    </location>
</feature>
<dbReference type="PANTHER" id="PTHR46949">
    <property type="entry name" value="LEUCINE REPEAT ADAPTER PROTEIN 25"/>
    <property type="match status" value="1"/>
</dbReference>
<name>A0AAV7X4Q8_9NEOP</name>
<dbReference type="PANTHER" id="PTHR46949:SF1">
    <property type="entry name" value="AT07979P2"/>
    <property type="match status" value="1"/>
</dbReference>